<sequence length="638" mass="68676">MYAVEDEALRLAAATAVAQMDGGDGGKADVYQTAKKDGNIDRISDKGRRAMDDVSMTVQSFPKWSGPRREGEEMCQAQAKGLQSNVVVMSPPNNGQREHDEGYKLHKKGKEDAMVERALGAVLGSVLGDAAAMGIHWIYDPATLSILLEKRRSGHSVTTTTAKGIDEALKHHSCGILHPAAVLSLPLPDTNASLHQATDQEVGPDTRGTCNRDEKDLHIGLEFYQPPQSPFFSYPHGHPSPYGEQTLLLLHSLCVHGGLHPYLYAQEYAVQYGEGWQGYRDASTKGFLRRWYAEGGKGGGRQGGRVGRWGVKDCQANCFTRLPPLVLAFGECLDHDDTESRKLEMGEACRDGRSGKEGAGEGGEEERRGVLHEAVESATRTTQDDDRAVMWAIVAASILRKIVYDSQSIKDAISEAIAEIRAGEKKAKEGVGGDAQVLMNVVAQALEKVMSLALKEKASVREAVEILGKNCHLPTSLQTALFVAVSHASSETYGEAHQYEEEDPPRLTSERGPEGSTASGSGAPLSALPVQGSTPSNMATPTATKAATRHGAPGPVQWKQQAFKRAIRAALQEGGCSASRAGWVGACLGGWLGRECLPPDWVKEVAGFGRIQMEAEEVIKQRQGNAGLLDLLDPQKIV</sequence>
<keyword evidence="3" id="KW-1185">Reference proteome</keyword>
<dbReference type="PANTHER" id="PTHR16222">
    <property type="entry name" value="ADP-RIBOSYLGLYCOHYDROLASE"/>
    <property type="match status" value="1"/>
</dbReference>
<feature type="region of interest" description="Disordered" evidence="1">
    <location>
        <begin position="493"/>
        <end position="559"/>
    </location>
</feature>
<dbReference type="SUPFAM" id="SSF101478">
    <property type="entry name" value="ADP-ribosylglycohydrolase"/>
    <property type="match status" value="1"/>
</dbReference>
<evidence type="ECO:0008006" key="4">
    <source>
        <dbReference type="Google" id="ProtNLM"/>
    </source>
</evidence>
<dbReference type="PANTHER" id="PTHR16222:SF17">
    <property type="entry name" value="SELENOPROTEIN J"/>
    <property type="match status" value="1"/>
</dbReference>
<comment type="caution">
    <text evidence="2">The sequence shown here is derived from an EMBL/GenBank/DDBJ whole genome shotgun (WGS) entry which is preliminary data.</text>
</comment>
<dbReference type="InterPro" id="IPR036705">
    <property type="entry name" value="Ribosyl_crysJ1_sf"/>
</dbReference>
<dbReference type="OrthoDB" id="524326at2759"/>
<evidence type="ECO:0000313" key="2">
    <source>
        <dbReference type="EMBL" id="TFJ88437.1"/>
    </source>
</evidence>
<accession>A0A4D9DDD9</accession>
<feature type="region of interest" description="Disordered" evidence="1">
    <location>
        <begin position="349"/>
        <end position="369"/>
    </location>
</feature>
<evidence type="ECO:0000313" key="3">
    <source>
        <dbReference type="Proteomes" id="UP000355283"/>
    </source>
</evidence>
<dbReference type="EMBL" id="SDOX01000001">
    <property type="protein sequence ID" value="TFJ88437.1"/>
    <property type="molecule type" value="Genomic_DNA"/>
</dbReference>
<evidence type="ECO:0000256" key="1">
    <source>
        <dbReference type="SAM" id="MobiDB-lite"/>
    </source>
</evidence>
<dbReference type="AlphaFoldDB" id="A0A4D9DDD9"/>
<reference evidence="2 3" key="1">
    <citation type="submission" date="2019-01" db="EMBL/GenBank/DDBJ databases">
        <title>Nuclear Genome Assembly of the Microalgal Biofuel strain Nannochloropsis salina CCMP1776.</title>
        <authorList>
            <person name="Hovde B."/>
        </authorList>
    </citation>
    <scope>NUCLEOTIDE SEQUENCE [LARGE SCALE GENOMIC DNA]</scope>
    <source>
        <strain evidence="2 3">CCMP1776</strain>
    </source>
</reference>
<feature type="compositionally biased region" description="Polar residues" evidence="1">
    <location>
        <begin position="531"/>
        <end position="545"/>
    </location>
</feature>
<dbReference type="Gene3D" id="1.10.4080.10">
    <property type="entry name" value="ADP-ribosylation/Crystallin J1"/>
    <property type="match status" value="1"/>
</dbReference>
<feature type="compositionally biased region" description="Basic and acidic residues" evidence="1">
    <location>
        <begin position="504"/>
        <end position="513"/>
    </location>
</feature>
<organism evidence="2 3">
    <name type="scientific">Nannochloropsis salina CCMP1776</name>
    <dbReference type="NCBI Taxonomy" id="1027361"/>
    <lineage>
        <taxon>Eukaryota</taxon>
        <taxon>Sar</taxon>
        <taxon>Stramenopiles</taxon>
        <taxon>Ochrophyta</taxon>
        <taxon>Eustigmatophyceae</taxon>
        <taxon>Eustigmatales</taxon>
        <taxon>Monodopsidaceae</taxon>
        <taxon>Microchloropsis</taxon>
        <taxon>Microchloropsis salina</taxon>
    </lineage>
</organism>
<name>A0A4D9DDD9_9STRA</name>
<dbReference type="InterPro" id="IPR005502">
    <property type="entry name" value="Ribosyl_crysJ1"/>
</dbReference>
<proteinExistence type="predicted"/>
<dbReference type="Pfam" id="PF03747">
    <property type="entry name" value="ADP_ribosyl_GH"/>
    <property type="match status" value="2"/>
</dbReference>
<dbReference type="InterPro" id="IPR050792">
    <property type="entry name" value="ADP-ribosylglycohydrolase"/>
</dbReference>
<protein>
    <recommendedName>
        <fullName evidence="4">ADP-ribosylglycohydrolase</fullName>
    </recommendedName>
</protein>
<dbReference type="Proteomes" id="UP000355283">
    <property type="component" value="Unassembled WGS sequence"/>
</dbReference>
<gene>
    <name evidence="2" type="ORF">NSK_000011</name>
</gene>